<dbReference type="Proteomes" id="UP000799444">
    <property type="component" value="Unassembled WGS sequence"/>
</dbReference>
<comment type="catalytic activity">
    <reaction evidence="8">
        <text>a hydroperoxide + [thioredoxin]-dithiol = an alcohol + [thioredoxin]-disulfide + H2O</text>
        <dbReference type="Rhea" id="RHEA:62620"/>
        <dbReference type="Rhea" id="RHEA-COMP:10698"/>
        <dbReference type="Rhea" id="RHEA-COMP:10700"/>
        <dbReference type="ChEBI" id="CHEBI:15377"/>
        <dbReference type="ChEBI" id="CHEBI:29950"/>
        <dbReference type="ChEBI" id="CHEBI:30879"/>
        <dbReference type="ChEBI" id="CHEBI:35924"/>
        <dbReference type="ChEBI" id="CHEBI:50058"/>
        <dbReference type="EC" id="1.11.1.24"/>
    </reaction>
</comment>
<dbReference type="InterPro" id="IPR013766">
    <property type="entry name" value="Thioredoxin_domain"/>
</dbReference>
<evidence type="ECO:0000256" key="2">
    <source>
        <dbReference type="ARBA" id="ARBA00013017"/>
    </source>
</evidence>
<protein>
    <recommendedName>
        <fullName evidence="2">thioredoxin-dependent peroxiredoxin</fullName>
        <ecNumber evidence="2">1.11.1.24</ecNumber>
    </recommendedName>
</protein>
<dbReference type="OrthoDB" id="185659at2759"/>
<dbReference type="EC" id="1.11.1.24" evidence="2"/>
<dbReference type="GO" id="GO:0045454">
    <property type="term" value="P:cell redox homeostasis"/>
    <property type="evidence" value="ECO:0007669"/>
    <property type="project" value="TreeGrafter"/>
</dbReference>
<dbReference type="PIRSF" id="PIRSF000239">
    <property type="entry name" value="AHPC"/>
    <property type="match status" value="1"/>
</dbReference>
<dbReference type="InterPro" id="IPR000866">
    <property type="entry name" value="AhpC/TSA"/>
</dbReference>
<dbReference type="PANTHER" id="PTHR10681:SF171">
    <property type="entry name" value="PEROXIREDOXIN 4"/>
    <property type="match status" value="1"/>
</dbReference>
<name>A0A9P4UW15_9PLEO</name>
<dbReference type="EMBL" id="ML996337">
    <property type="protein sequence ID" value="KAF2727363.1"/>
    <property type="molecule type" value="Genomic_DNA"/>
</dbReference>
<dbReference type="SUPFAM" id="SSF52833">
    <property type="entry name" value="Thioredoxin-like"/>
    <property type="match status" value="1"/>
</dbReference>
<keyword evidence="5 9" id="KW-0560">Oxidoreductase</keyword>
<evidence type="ECO:0000256" key="4">
    <source>
        <dbReference type="ARBA" id="ARBA00022862"/>
    </source>
</evidence>
<evidence type="ECO:0000256" key="7">
    <source>
        <dbReference type="ARBA" id="ARBA00023284"/>
    </source>
</evidence>
<feature type="region of interest" description="Disordered" evidence="11">
    <location>
        <begin position="205"/>
        <end position="224"/>
    </location>
</feature>
<keyword evidence="7 9" id="KW-0676">Redox-active center</keyword>
<feature type="compositionally biased region" description="Low complexity" evidence="11">
    <location>
        <begin position="213"/>
        <end position="224"/>
    </location>
</feature>
<dbReference type="AlphaFoldDB" id="A0A9P4UW15"/>
<evidence type="ECO:0000256" key="8">
    <source>
        <dbReference type="ARBA" id="ARBA00049091"/>
    </source>
</evidence>
<dbReference type="Gene3D" id="3.40.30.10">
    <property type="entry name" value="Glutaredoxin"/>
    <property type="match status" value="1"/>
</dbReference>
<dbReference type="PANTHER" id="PTHR10681">
    <property type="entry name" value="THIOREDOXIN PEROXIDASE"/>
    <property type="match status" value="1"/>
</dbReference>
<evidence type="ECO:0000313" key="13">
    <source>
        <dbReference type="EMBL" id="KAF2727363.1"/>
    </source>
</evidence>
<dbReference type="GO" id="GO:0042744">
    <property type="term" value="P:hydrogen peroxide catabolic process"/>
    <property type="evidence" value="ECO:0007669"/>
    <property type="project" value="TreeGrafter"/>
</dbReference>
<dbReference type="CDD" id="cd03015">
    <property type="entry name" value="PRX_Typ2cys"/>
    <property type="match status" value="1"/>
</dbReference>
<evidence type="ECO:0000256" key="1">
    <source>
        <dbReference type="ARBA" id="ARBA00009796"/>
    </source>
</evidence>
<feature type="active site" description="Cysteine sulfenic acid (-SOH) intermediate; for peroxidase activity" evidence="10">
    <location>
        <position position="56"/>
    </location>
</feature>
<evidence type="ECO:0000256" key="3">
    <source>
        <dbReference type="ARBA" id="ARBA00022559"/>
    </source>
</evidence>
<evidence type="ECO:0000256" key="11">
    <source>
        <dbReference type="SAM" id="MobiDB-lite"/>
    </source>
</evidence>
<gene>
    <name evidence="13" type="ORF">EJ04DRAFT_517300</name>
</gene>
<proteinExistence type="inferred from homology"/>
<dbReference type="Pfam" id="PF00578">
    <property type="entry name" value="AhpC-TSA"/>
    <property type="match status" value="1"/>
</dbReference>
<evidence type="ECO:0000256" key="10">
    <source>
        <dbReference type="PIRSR" id="PIRSR000239-1"/>
    </source>
</evidence>
<comment type="similarity">
    <text evidence="1">Belongs to the peroxiredoxin family. AhpC/Prx1 subfamily.</text>
</comment>
<dbReference type="Pfam" id="PF10417">
    <property type="entry name" value="1-cysPrx_C"/>
    <property type="match status" value="1"/>
</dbReference>
<dbReference type="InterPro" id="IPR036249">
    <property type="entry name" value="Thioredoxin-like_sf"/>
</dbReference>
<reference evidence="13" key="1">
    <citation type="journal article" date="2020" name="Stud. Mycol.">
        <title>101 Dothideomycetes genomes: a test case for predicting lifestyles and emergence of pathogens.</title>
        <authorList>
            <person name="Haridas S."/>
            <person name="Albert R."/>
            <person name="Binder M."/>
            <person name="Bloem J."/>
            <person name="Labutti K."/>
            <person name="Salamov A."/>
            <person name="Andreopoulos B."/>
            <person name="Baker S."/>
            <person name="Barry K."/>
            <person name="Bills G."/>
            <person name="Bluhm B."/>
            <person name="Cannon C."/>
            <person name="Castanera R."/>
            <person name="Culley D."/>
            <person name="Daum C."/>
            <person name="Ezra D."/>
            <person name="Gonzalez J."/>
            <person name="Henrissat B."/>
            <person name="Kuo A."/>
            <person name="Liang C."/>
            <person name="Lipzen A."/>
            <person name="Lutzoni F."/>
            <person name="Magnuson J."/>
            <person name="Mondo S."/>
            <person name="Nolan M."/>
            <person name="Ohm R."/>
            <person name="Pangilinan J."/>
            <person name="Park H.-J."/>
            <person name="Ramirez L."/>
            <person name="Alfaro M."/>
            <person name="Sun H."/>
            <person name="Tritt A."/>
            <person name="Yoshinaga Y."/>
            <person name="Zwiers L.-H."/>
            <person name="Turgeon B."/>
            <person name="Goodwin S."/>
            <person name="Spatafora J."/>
            <person name="Crous P."/>
            <person name="Grigoriev I."/>
        </authorList>
    </citation>
    <scope>NUCLEOTIDE SEQUENCE</scope>
    <source>
        <strain evidence="13">CBS 125425</strain>
    </source>
</reference>
<sequence>MAFPYTPKVRVQKPAPHFSGTAVVDGTFEELSLTAFTSTKQWLVLGFVPMAWTFVCPTEIIAFSDRVADFAARGASIVFASTDSEYSLLAWTNASRRDGGLGSIKIPLLSDKNHQLSKDYGVLIEDEGIALRGLFLIDPNGIVRQITINDLPVGRSVDETLRLLDAFQFTDKYGEVCPANWNPGAETIKATPEGNKAYLDKVHSGDTKMADPTTTSTSNGTGNSKLIATLANGH</sequence>
<evidence type="ECO:0000256" key="9">
    <source>
        <dbReference type="PIRNR" id="PIRNR000239"/>
    </source>
</evidence>
<dbReference type="GO" id="GO:0008379">
    <property type="term" value="F:thioredoxin peroxidase activity"/>
    <property type="evidence" value="ECO:0007669"/>
    <property type="project" value="TreeGrafter"/>
</dbReference>
<organism evidence="13 14">
    <name type="scientific">Polyplosphaeria fusca</name>
    <dbReference type="NCBI Taxonomy" id="682080"/>
    <lineage>
        <taxon>Eukaryota</taxon>
        <taxon>Fungi</taxon>
        <taxon>Dikarya</taxon>
        <taxon>Ascomycota</taxon>
        <taxon>Pezizomycotina</taxon>
        <taxon>Dothideomycetes</taxon>
        <taxon>Pleosporomycetidae</taxon>
        <taxon>Pleosporales</taxon>
        <taxon>Tetraplosphaeriaceae</taxon>
        <taxon>Polyplosphaeria</taxon>
    </lineage>
</organism>
<evidence type="ECO:0000259" key="12">
    <source>
        <dbReference type="PROSITE" id="PS51352"/>
    </source>
</evidence>
<evidence type="ECO:0000256" key="5">
    <source>
        <dbReference type="ARBA" id="ARBA00023002"/>
    </source>
</evidence>
<feature type="domain" description="Thioredoxin" evidence="12">
    <location>
        <begin position="9"/>
        <end position="169"/>
    </location>
</feature>
<keyword evidence="6" id="KW-1015">Disulfide bond</keyword>
<keyword evidence="3 9" id="KW-0575">Peroxidase</keyword>
<dbReference type="InterPro" id="IPR019479">
    <property type="entry name" value="Peroxiredoxin_C"/>
</dbReference>
<keyword evidence="14" id="KW-1185">Reference proteome</keyword>
<evidence type="ECO:0000313" key="14">
    <source>
        <dbReference type="Proteomes" id="UP000799444"/>
    </source>
</evidence>
<dbReference type="GO" id="GO:0034599">
    <property type="term" value="P:cellular response to oxidative stress"/>
    <property type="evidence" value="ECO:0007669"/>
    <property type="project" value="UniProtKB-ARBA"/>
</dbReference>
<accession>A0A9P4UW15</accession>
<dbReference type="InterPro" id="IPR050217">
    <property type="entry name" value="Peroxiredoxin"/>
</dbReference>
<comment type="caution">
    <text evidence="13">The sequence shown here is derived from an EMBL/GenBank/DDBJ whole genome shotgun (WGS) entry which is preliminary data.</text>
</comment>
<comment type="function">
    <text evidence="9">Thiol-specific peroxidase that catalyzes the reduction of hydrogen peroxide and organic hydroperoxides to water and alcohols, respectively.</text>
</comment>
<keyword evidence="4 9" id="KW-0049">Antioxidant</keyword>
<dbReference type="InterPro" id="IPR024706">
    <property type="entry name" value="Peroxiredoxin_AhpC-typ"/>
</dbReference>
<dbReference type="PROSITE" id="PS51352">
    <property type="entry name" value="THIOREDOXIN_2"/>
    <property type="match status" value="1"/>
</dbReference>
<dbReference type="GO" id="GO:0005829">
    <property type="term" value="C:cytosol"/>
    <property type="evidence" value="ECO:0007669"/>
    <property type="project" value="TreeGrafter"/>
</dbReference>
<dbReference type="FunFam" id="3.40.30.10:FF:000003">
    <property type="entry name" value="Peroxiredoxin 1"/>
    <property type="match status" value="1"/>
</dbReference>
<evidence type="ECO:0000256" key="6">
    <source>
        <dbReference type="ARBA" id="ARBA00023157"/>
    </source>
</evidence>